<comment type="cofactor">
    <cofactor evidence="1 6">
        <name>pyridoxal 5'-phosphate</name>
        <dbReference type="ChEBI" id="CHEBI:597326"/>
    </cofactor>
</comment>
<dbReference type="SUPFAM" id="SSF53383">
    <property type="entry name" value="PLP-dependent transferases"/>
    <property type="match status" value="1"/>
</dbReference>
<dbReference type="PANTHER" id="PTHR46383:SF1">
    <property type="entry name" value="ASPARTATE AMINOTRANSFERASE"/>
    <property type="match status" value="1"/>
</dbReference>
<dbReference type="InterPro" id="IPR050596">
    <property type="entry name" value="AspAT/PAT-like"/>
</dbReference>
<name>G5J180_CROWT</name>
<keyword evidence="4 6" id="KW-0808">Transferase</keyword>
<dbReference type="InterPro" id="IPR004839">
    <property type="entry name" value="Aminotransferase_I/II_large"/>
</dbReference>
<evidence type="ECO:0000256" key="3">
    <source>
        <dbReference type="ARBA" id="ARBA00022576"/>
    </source>
</evidence>
<evidence type="ECO:0000256" key="1">
    <source>
        <dbReference type="ARBA" id="ARBA00001933"/>
    </source>
</evidence>
<dbReference type="InterPro" id="IPR015422">
    <property type="entry name" value="PyrdxlP-dep_Trfase_small"/>
</dbReference>
<proteinExistence type="inferred from homology"/>
<dbReference type="GO" id="GO:0030170">
    <property type="term" value="F:pyridoxal phosphate binding"/>
    <property type="evidence" value="ECO:0007669"/>
    <property type="project" value="InterPro"/>
</dbReference>
<keyword evidence="5" id="KW-0663">Pyridoxal phosphate</keyword>
<dbReference type="InterPro" id="IPR015424">
    <property type="entry name" value="PyrdxlP-dep_Trfase"/>
</dbReference>
<dbReference type="GO" id="GO:0006520">
    <property type="term" value="P:amino acid metabolic process"/>
    <property type="evidence" value="ECO:0007669"/>
    <property type="project" value="InterPro"/>
</dbReference>
<gene>
    <name evidence="8" type="ORF">CWATWH0003_1264</name>
</gene>
<comment type="caution">
    <text evidence="8">The sequence shown here is derived from an EMBL/GenBank/DDBJ whole genome shotgun (WGS) entry which is preliminary data.</text>
</comment>
<protein>
    <recommendedName>
        <fullName evidence="6">Aminotransferase</fullName>
        <ecNumber evidence="6">2.6.1.-</ecNumber>
    </recommendedName>
</protein>
<dbReference type="Gene3D" id="3.90.1150.10">
    <property type="entry name" value="Aspartate Aminotransferase, domain 1"/>
    <property type="match status" value="1"/>
</dbReference>
<dbReference type="GO" id="GO:0008483">
    <property type="term" value="F:transaminase activity"/>
    <property type="evidence" value="ECO:0007669"/>
    <property type="project" value="UniProtKB-KW"/>
</dbReference>
<dbReference type="CDD" id="cd00609">
    <property type="entry name" value="AAT_like"/>
    <property type="match status" value="1"/>
</dbReference>
<evidence type="ECO:0000256" key="5">
    <source>
        <dbReference type="ARBA" id="ARBA00022898"/>
    </source>
</evidence>
<dbReference type="Pfam" id="PF00155">
    <property type="entry name" value="Aminotran_1_2"/>
    <property type="match status" value="1"/>
</dbReference>
<evidence type="ECO:0000256" key="6">
    <source>
        <dbReference type="RuleBase" id="RU000481"/>
    </source>
</evidence>
<accession>G5J180</accession>
<dbReference type="EMBL" id="AESD01000204">
    <property type="protein sequence ID" value="EHJ14071.1"/>
    <property type="molecule type" value="Genomic_DNA"/>
</dbReference>
<dbReference type="InterPro" id="IPR015421">
    <property type="entry name" value="PyrdxlP-dep_Trfase_major"/>
</dbReference>
<reference evidence="8 9" key="1">
    <citation type="journal article" date="2011" name="Front. Microbiol.">
        <title>Two Strains of Crocosphaera watsonii with Highly Conserved Genomes are Distinguished by Strain-Specific Features.</title>
        <authorList>
            <person name="Bench S.R."/>
            <person name="Ilikchyan I.N."/>
            <person name="Tripp H.J."/>
            <person name="Zehr J.P."/>
        </authorList>
    </citation>
    <scope>NUCLEOTIDE SEQUENCE [LARGE SCALE GENOMIC DNA]</scope>
    <source>
        <strain evidence="8 9">WH 0003</strain>
    </source>
</reference>
<sequence length="395" mass="43236">MIQLANRVTQVTPSLTLAITAKAKEMKAQGVDICSFSSGEPDFDTPQYIKDAAVSALDQGKTKYGAVAGEPGLREAIARKLNNDSQLNYSPNNVIVTNGGKHSLFNLMLALIEPGDEVIIPAPYWLSYPEMVKLAQGNPIIVDTTAETDYKITPEQLRQAITSKTKLFVLNSPSNPTGTVYNPAEIKALAEVIVEHNLWVVSDEIYEKILYDGVVHISIGSLGEEILKRTIISNGFAKSYSMTGWRIGYLAGPEPLIKAVSTIQSHSTSNVCTFAQYGAIAALESPKSPPCLQTMRDAFSQRRQVILEKIRAIPQLSCPTPMGSFYVFVDISKTGLNSLEFCDQLLEKQQVAAIPGKAFGADHCIRLSYATDLASIEKGMDRIERFVQETKVNQL</sequence>
<comment type="similarity">
    <text evidence="2 6">Belongs to the class-I pyridoxal-phosphate-dependent aminotransferase family.</text>
</comment>
<dbReference type="PROSITE" id="PS00105">
    <property type="entry name" value="AA_TRANSFER_CLASS_1"/>
    <property type="match status" value="1"/>
</dbReference>
<evidence type="ECO:0000256" key="4">
    <source>
        <dbReference type="ARBA" id="ARBA00022679"/>
    </source>
</evidence>
<keyword evidence="3 6" id="KW-0032">Aminotransferase</keyword>
<dbReference type="PANTHER" id="PTHR46383">
    <property type="entry name" value="ASPARTATE AMINOTRANSFERASE"/>
    <property type="match status" value="1"/>
</dbReference>
<dbReference type="EC" id="2.6.1.-" evidence="6"/>
<dbReference type="GeneID" id="88765090"/>
<dbReference type="AlphaFoldDB" id="G5J180"/>
<evidence type="ECO:0000313" key="9">
    <source>
        <dbReference type="Proteomes" id="UP000003477"/>
    </source>
</evidence>
<organism evidence="8 9">
    <name type="scientific">Crocosphaera watsonii WH 0003</name>
    <dbReference type="NCBI Taxonomy" id="423471"/>
    <lineage>
        <taxon>Bacteria</taxon>
        <taxon>Bacillati</taxon>
        <taxon>Cyanobacteriota</taxon>
        <taxon>Cyanophyceae</taxon>
        <taxon>Oscillatoriophycideae</taxon>
        <taxon>Chroococcales</taxon>
        <taxon>Aphanothecaceae</taxon>
        <taxon>Crocosphaera</taxon>
    </lineage>
</organism>
<feature type="domain" description="Aminotransferase class I/classII large" evidence="7">
    <location>
        <begin position="32"/>
        <end position="383"/>
    </location>
</feature>
<dbReference type="Proteomes" id="UP000003477">
    <property type="component" value="Unassembled WGS sequence"/>
</dbReference>
<evidence type="ECO:0000259" key="7">
    <source>
        <dbReference type="Pfam" id="PF00155"/>
    </source>
</evidence>
<dbReference type="PATRIC" id="fig|423471.3.peg.1165"/>
<dbReference type="RefSeq" id="WP_007307224.1">
    <property type="nucleotide sequence ID" value="NZ_AESD01000204.1"/>
</dbReference>
<dbReference type="FunFam" id="3.40.640.10:FF:000033">
    <property type="entry name" value="Aspartate aminotransferase"/>
    <property type="match status" value="1"/>
</dbReference>
<evidence type="ECO:0000256" key="2">
    <source>
        <dbReference type="ARBA" id="ARBA00007441"/>
    </source>
</evidence>
<evidence type="ECO:0000313" key="8">
    <source>
        <dbReference type="EMBL" id="EHJ14071.1"/>
    </source>
</evidence>
<dbReference type="Gene3D" id="3.40.640.10">
    <property type="entry name" value="Type I PLP-dependent aspartate aminotransferase-like (Major domain)"/>
    <property type="match status" value="1"/>
</dbReference>
<dbReference type="InterPro" id="IPR004838">
    <property type="entry name" value="NHTrfase_class1_PyrdxlP-BS"/>
</dbReference>